<dbReference type="CDD" id="cd05401">
    <property type="entry name" value="NT_GlnE_GlnD_like"/>
    <property type="match status" value="1"/>
</dbReference>
<organism evidence="3 4">
    <name type="scientific">Paenibacillus pectinilyticus</name>
    <dbReference type="NCBI Taxonomy" id="512399"/>
    <lineage>
        <taxon>Bacteria</taxon>
        <taxon>Bacillati</taxon>
        <taxon>Bacillota</taxon>
        <taxon>Bacilli</taxon>
        <taxon>Bacillales</taxon>
        <taxon>Paenibacillaceae</taxon>
        <taxon>Paenibacillus</taxon>
    </lineage>
</organism>
<dbReference type="OrthoDB" id="9810963at2"/>
<reference evidence="4" key="1">
    <citation type="submission" date="2016-05" db="EMBL/GenBank/DDBJ databases">
        <title>Paenibacillus oryzae. sp. nov., isolated from the rice root.</title>
        <authorList>
            <person name="Zhang J."/>
            <person name="Zhang X."/>
        </authorList>
    </citation>
    <scope>NUCLEOTIDE SEQUENCE [LARGE SCALE GENOMIC DNA]</scope>
    <source>
        <strain evidence="4">KCTC13222</strain>
    </source>
</reference>
<proteinExistence type="predicted"/>
<protein>
    <recommendedName>
        <fullName evidence="5">Signal transduction protein</fullName>
    </recommendedName>
</protein>
<comment type="caution">
    <text evidence="3">The sequence shown here is derived from an EMBL/GenBank/DDBJ whole genome shotgun (WGS) entry which is preliminary data.</text>
</comment>
<dbReference type="Pfam" id="PF10335">
    <property type="entry name" value="DUF294_C"/>
    <property type="match status" value="1"/>
</dbReference>
<sequence>MNHLSMERILERIEQSEQFDEMRITRDQVHEMFREHLLFSYTPEIGQLINQVHDALIQRTVLLAEQLLEDEGYGKPPVAYAFVLLGSGGRREQTLWSDQDNGLIYEESESHTQEQLDAYFDRLASYILRGLDILGYPPCEGNVISSNPQWRKSLTSYTDMMMGWFLEPDWENVRYLLIMADMRCMYGSNELVIKLKQAFLAYVHENPSVLKYLLSNTLHHKISLGIFGHLITERYGEDAGGVDIKYGAYIPIVNGIRLLAIQAGIQATSTVERIQQLRMNAVVSEQLAADWEWSFAVALRLRDMTPFQLEDEKYTTRGKLTAEQLTKETRAALKQCLRTGMELQKYVSKSIESHIEREKG</sequence>
<dbReference type="GO" id="GO:0008773">
    <property type="term" value="F:[protein-PII] uridylyltransferase activity"/>
    <property type="evidence" value="ECO:0007669"/>
    <property type="project" value="InterPro"/>
</dbReference>
<dbReference type="EMBL" id="LYPC01000027">
    <property type="protein sequence ID" value="OCT11974.1"/>
    <property type="molecule type" value="Genomic_DNA"/>
</dbReference>
<dbReference type="Pfam" id="PF03445">
    <property type="entry name" value="DUF294"/>
    <property type="match status" value="1"/>
</dbReference>
<keyword evidence="4" id="KW-1185">Reference proteome</keyword>
<dbReference type="Proteomes" id="UP000093309">
    <property type="component" value="Unassembled WGS sequence"/>
</dbReference>
<evidence type="ECO:0000313" key="4">
    <source>
        <dbReference type="Proteomes" id="UP000093309"/>
    </source>
</evidence>
<evidence type="ECO:0000259" key="2">
    <source>
        <dbReference type="Pfam" id="PF10335"/>
    </source>
</evidence>
<feature type="domain" description="Protein-PII uridylyltransferase N-terminal" evidence="1">
    <location>
        <begin position="40"/>
        <end position="169"/>
    </location>
</feature>
<dbReference type="InterPro" id="IPR005105">
    <property type="entry name" value="GlnD_Uridyltrans_N"/>
</dbReference>
<dbReference type="InterPro" id="IPR018821">
    <property type="entry name" value="DUF294_put_nucleoTrafse_sb-bd"/>
</dbReference>
<name>A0A1C0ZV48_9BACL</name>
<gene>
    <name evidence="3" type="ORF">A8709_29375</name>
</gene>
<dbReference type="STRING" id="512399.A8709_29375"/>
<feature type="domain" description="DUF294" evidence="2">
    <location>
        <begin position="208"/>
        <end position="350"/>
    </location>
</feature>
<dbReference type="RefSeq" id="WP_065855832.1">
    <property type="nucleotide sequence ID" value="NZ_LYPC01000027.1"/>
</dbReference>
<dbReference type="SUPFAM" id="SSF81301">
    <property type="entry name" value="Nucleotidyltransferase"/>
    <property type="match status" value="1"/>
</dbReference>
<evidence type="ECO:0000259" key="1">
    <source>
        <dbReference type="Pfam" id="PF03445"/>
    </source>
</evidence>
<evidence type="ECO:0000313" key="3">
    <source>
        <dbReference type="EMBL" id="OCT11974.1"/>
    </source>
</evidence>
<evidence type="ECO:0008006" key="5">
    <source>
        <dbReference type="Google" id="ProtNLM"/>
    </source>
</evidence>
<accession>A0A1C0ZV48</accession>
<dbReference type="InterPro" id="IPR043519">
    <property type="entry name" value="NT_sf"/>
</dbReference>
<dbReference type="AlphaFoldDB" id="A0A1C0ZV48"/>